<dbReference type="InterPro" id="IPR005545">
    <property type="entry name" value="YCII"/>
</dbReference>
<comment type="similarity">
    <text evidence="1">Belongs to the YciI family.</text>
</comment>
<reference evidence="4" key="1">
    <citation type="journal article" date="2019" name="Int. J. Syst. Evol. Microbiol.">
        <title>The Global Catalogue of Microorganisms (GCM) 10K type strain sequencing project: providing services to taxonomists for standard genome sequencing and annotation.</title>
        <authorList>
            <consortium name="The Broad Institute Genomics Platform"/>
            <consortium name="The Broad Institute Genome Sequencing Center for Infectious Disease"/>
            <person name="Wu L."/>
            <person name="Ma J."/>
        </authorList>
    </citation>
    <scope>NUCLEOTIDE SEQUENCE [LARGE SCALE GENOMIC DNA]</scope>
    <source>
        <strain evidence="4">XZYJT-10</strain>
    </source>
</reference>
<evidence type="ECO:0000313" key="3">
    <source>
        <dbReference type="EMBL" id="MFC7275753.1"/>
    </source>
</evidence>
<dbReference type="EMBL" id="JBHTBJ010000011">
    <property type="protein sequence ID" value="MFC7275753.1"/>
    <property type="molecule type" value="Genomic_DNA"/>
</dbReference>
<sequence>MKYLMLLHTPAGPPLEQNSVEYDETFAAYAAANAAMASAGVLLDCAPLQPVASSTTVRVRDGRTIVTDGPAAEIKEQVGGYTLVECADLDEALKWAATIPAAAKGWVEVRPVIPTPAPS</sequence>
<dbReference type="InterPro" id="IPR011008">
    <property type="entry name" value="Dimeric_a/b-barrel"/>
</dbReference>
<evidence type="ECO:0000256" key="1">
    <source>
        <dbReference type="ARBA" id="ARBA00007689"/>
    </source>
</evidence>
<evidence type="ECO:0000259" key="2">
    <source>
        <dbReference type="Pfam" id="PF03795"/>
    </source>
</evidence>
<organism evidence="3 4">
    <name type="scientific">Paractinoplanes rhizophilus</name>
    <dbReference type="NCBI Taxonomy" id="1416877"/>
    <lineage>
        <taxon>Bacteria</taxon>
        <taxon>Bacillati</taxon>
        <taxon>Actinomycetota</taxon>
        <taxon>Actinomycetes</taxon>
        <taxon>Micromonosporales</taxon>
        <taxon>Micromonosporaceae</taxon>
        <taxon>Paractinoplanes</taxon>
    </lineage>
</organism>
<protein>
    <submittedName>
        <fullName evidence="3">YciI family protein</fullName>
    </submittedName>
</protein>
<name>A0ABW2HRE9_9ACTN</name>
<dbReference type="SUPFAM" id="SSF54909">
    <property type="entry name" value="Dimeric alpha+beta barrel"/>
    <property type="match status" value="1"/>
</dbReference>
<accession>A0ABW2HRE9</accession>
<keyword evidence="4" id="KW-1185">Reference proteome</keyword>
<dbReference type="Gene3D" id="3.30.70.1060">
    <property type="entry name" value="Dimeric alpha+beta barrel"/>
    <property type="match status" value="1"/>
</dbReference>
<gene>
    <name evidence="3" type="ORF">ACFQS1_17325</name>
</gene>
<feature type="domain" description="YCII-related" evidence="2">
    <location>
        <begin position="20"/>
        <end position="114"/>
    </location>
</feature>
<evidence type="ECO:0000313" key="4">
    <source>
        <dbReference type="Proteomes" id="UP001596548"/>
    </source>
</evidence>
<dbReference type="PANTHER" id="PTHR35174">
    <property type="entry name" value="BLL7171 PROTEIN-RELATED"/>
    <property type="match status" value="1"/>
</dbReference>
<dbReference type="Proteomes" id="UP001596548">
    <property type="component" value="Unassembled WGS sequence"/>
</dbReference>
<dbReference type="RefSeq" id="WP_378969247.1">
    <property type="nucleotide sequence ID" value="NZ_JBHTBJ010000011.1"/>
</dbReference>
<comment type="caution">
    <text evidence="3">The sequence shown here is derived from an EMBL/GenBank/DDBJ whole genome shotgun (WGS) entry which is preliminary data.</text>
</comment>
<proteinExistence type="inferred from homology"/>
<dbReference type="Pfam" id="PF03795">
    <property type="entry name" value="YCII"/>
    <property type="match status" value="1"/>
</dbReference>
<dbReference type="PANTHER" id="PTHR35174:SF3">
    <property type="entry name" value="BLL7171 PROTEIN"/>
    <property type="match status" value="1"/>
</dbReference>